<feature type="domain" description="Glutamine amidotransferase" evidence="11">
    <location>
        <begin position="228"/>
        <end position="265"/>
    </location>
</feature>
<evidence type="ECO:0000256" key="2">
    <source>
        <dbReference type="ARBA" id="ARBA00005009"/>
    </source>
</evidence>
<evidence type="ECO:0000256" key="5">
    <source>
        <dbReference type="ARBA" id="ARBA00022679"/>
    </source>
</evidence>
<dbReference type="Pfam" id="PF00425">
    <property type="entry name" value="Chorismate_bind"/>
    <property type="match status" value="1"/>
</dbReference>
<dbReference type="InterPro" id="IPR005801">
    <property type="entry name" value="ADC_synthase"/>
</dbReference>
<dbReference type="EMBL" id="LT554077">
    <property type="protein sequence ID" value="SAM03366.1"/>
    <property type="molecule type" value="Genomic_DNA"/>
</dbReference>
<feature type="region of interest" description="Disordered" evidence="10">
    <location>
        <begin position="189"/>
        <end position="218"/>
    </location>
</feature>
<dbReference type="AlphaFoldDB" id="A0A168Q1X5"/>
<organism evidence="14">
    <name type="scientific">Absidia glauca</name>
    <name type="common">Pin mould</name>
    <dbReference type="NCBI Taxonomy" id="4829"/>
    <lineage>
        <taxon>Eukaryota</taxon>
        <taxon>Fungi</taxon>
        <taxon>Fungi incertae sedis</taxon>
        <taxon>Mucoromycota</taxon>
        <taxon>Mucoromycotina</taxon>
        <taxon>Mucoromycetes</taxon>
        <taxon>Mucorales</taxon>
        <taxon>Cunninghamellaceae</taxon>
        <taxon>Absidia</taxon>
    </lineage>
</organism>
<name>A0A168Q1X5_ABSGL</name>
<evidence type="ECO:0000259" key="12">
    <source>
        <dbReference type="Pfam" id="PF00425"/>
    </source>
</evidence>
<dbReference type="GO" id="GO:0046654">
    <property type="term" value="P:tetrahydrofolate biosynthetic process"/>
    <property type="evidence" value="ECO:0007669"/>
    <property type="project" value="UniProtKB-UniPathway"/>
</dbReference>
<reference evidence="14" key="1">
    <citation type="submission" date="2016-04" db="EMBL/GenBank/DDBJ databases">
        <authorList>
            <person name="Evans L.H."/>
            <person name="Alamgir A."/>
            <person name="Owens N."/>
            <person name="Weber N.D."/>
            <person name="Virtaneva K."/>
            <person name="Barbian K."/>
            <person name="Babar A."/>
            <person name="Rosenke K."/>
        </authorList>
    </citation>
    <scope>NUCLEOTIDE SEQUENCE [LARGE SCALE GENOMIC DNA]</scope>
    <source>
        <strain evidence="14">CBS 101.48</strain>
    </source>
</reference>
<comment type="similarity">
    <text evidence="3">In the C-terminal section; belongs to the anthranilate synthase component I family.</text>
</comment>
<keyword evidence="6" id="KW-0289">Folate biosynthesis</keyword>
<dbReference type="GO" id="GO:0046656">
    <property type="term" value="P:folic acid biosynthetic process"/>
    <property type="evidence" value="ECO:0007669"/>
    <property type="project" value="UniProtKB-KW"/>
</dbReference>
<dbReference type="Pfam" id="PF04715">
    <property type="entry name" value="Anth_synt_I_N"/>
    <property type="match status" value="1"/>
</dbReference>
<dbReference type="Pfam" id="PF00117">
    <property type="entry name" value="GATase"/>
    <property type="match status" value="2"/>
</dbReference>
<evidence type="ECO:0000313" key="15">
    <source>
        <dbReference type="Proteomes" id="UP000078561"/>
    </source>
</evidence>
<dbReference type="InterPro" id="IPR029062">
    <property type="entry name" value="Class_I_gatase-like"/>
</dbReference>
<dbReference type="UniPathway" id="UPA00077">
    <property type="reaction ID" value="UER00149"/>
</dbReference>
<accession>A0A168Q1X5</accession>
<comment type="pathway">
    <text evidence="2">Cofactor biosynthesis; tetrahydrofolate biosynthesis; 4-aminobenzoate from chorismate: step 1/2.</text>
</comment>
<evidence type="ECO:0000259" key="13">
    <source>
        <dbReference type="Pfam" id="PF04715"/>
    </source>
</evidence>
<comment type="catalytic activity">
    <reaction evidence="1">
        <text>chorismate + L-glutamine = 4-amino-4-deoxychorismate + L-glutamate</text>
        <dbReference type="Rhea" id="RHEA:11672"/>
        <dbReference type="ChEBI" id="CHEBI:29748"/>
        <dbReference type="ChEBI" id="CHEBI:29985"/>
        <dbReference type="ChEBI" id="CHEBI:58359"/>
        <dbReference type="ChEBI" id="CHEBI:58406"/>
        <dbReference type="EC" id="2.6.1.85"/>
    </reaction>
</comment>
<proteinExistence type="inferred from homology"/>
<dbReference type="InterPro" id="IPR019999">
    <property type="entry name" value="Anth_synth_I-like"/>
</dbReference>
<keyword evidence="5" id="KW-0808">Transferase</keyword>
<evidence type="ECO:0000259" key="11">
    <source>
        <dbReference type="Pfam" id="PF00117"/>
    </source>
</evidence>
<dbReference type="PRINTS" id="PR00095">
    <property type="entry name" value="ANTSNTHASEI"/>
</dbReference>
<evidence type="ECO:0000256" key="10">
    <source>
        <dbReference type="SAM" id="MobiDB-lite"/>
    </source>
</evidence>
<dbReference type="GO" id="GO:0008153">
    <property type="term" value="P:4-aminobenzoate biosynthetic process"/>
    <property type="evidence" value="ECO:0007669"/>
    <property type="project" value="TreeGrafter"/>
</dbReference>
<dbReference type="InParanoid" id="A0A168Q1X5"/>
<dbReference type="SUPFAM" id="SSF56322">
    <property type="entry name" value="ADC synthase"/>
    <property type="match status" value="1"/>
</dbReference>
<evidence type="ECO:0000256" key="3">
    <source>
        <dbReference type="ARBA" id="ARBA00005970"/>
    </source>
</evidence>
<evidence type="ECO:0000256" key="6">
    <source>
        <dbReference type="ARBA" id="ARBA00022909"/>
    </source>
</evidence>
<dbReference type="FunCoup" id="A0A168Q1X5">
    <property type="interactions" value="157"/>
</dbReference>
<dbReference type="InterPro" id="IPR006221">
    <property type="entry name" value="TrpG/PapA_dom"/>
</dbReference>
<evidence type="ECO:0000256" key="7">
    <source>
        <dbReference type="ARBA" id="ARBA00022962"/>
    </source>
</evidence>
<keyword evidence="7" id="KW-0315">Glutamine amidotransferase</keyword>
<dbReference type="InterPro" id="IPR006805">
    <property type="entry name" value="Anth_synth_I_N"/>
</dbReference>
<gene>
    <name evidence="14" type="primary">ABSGL_09184.1 scaffold 10682</name>
</gene>
<dbReference type="EC" id="2.6.1.85" evidence="4"/>
<dbReference type="InterPro" id="IPR017926">
    <property type="entry name" value="GATASE"/>
</dbReference>
<dbReference type="InterPro" id="IPR015890">
    <property type="entry name" value="Chorismate_C"/>
</dbReference>
<evidence type="ECO:0000256" key="1">
    <source>
        <dbReference type="ARBA" id="ARBA00001000"/>
    </source>
</evidence>
<dbReference type="OrthoDB" id="64220at2759"/>
<dbReference type="STRING" id="4829.A0A168Q1X5"/>
<evidence type="ECO:0000256" key="8">
    <source>
        <dbReference type="ARBA" id="ARBA00031329"/>
    </source>
</evidence>
<sequence length="918" mass="102974">MPYKDSFKHIKTLIIDNYDSYTFNLLQLIQCEVVVIRNDQFTWNDFSTKILPHFDSVIISPGPGRPEREKDFGICTPFLQAQLDPEQAQHHRPIFGICLGHQGIGYLLGGKVAYAPRIMHGRMSEVHCVNQSNSSMAYGSIFNHCSLPFWAVRYHSLVVDPSTLPSCLQLTAYCEENDADMEALKTSTFLSDDNNDSNEPTGNHRNHYLQHSSPLSDSLSAHNNPEVKPITVMGFQHTSLPLWGVQFHPESVSTEHGQTMMDNFISETNQWMQKTGRSLNTTPLDAVIQAYSVSSIPRSPHHPTAHVTSPPSATPASSFRLHVKRCFPSWVDSEYMVEDLLSGNIVEGLDIRSVSWLDSSRESSPYSQMSILSVDPAMLLRYSTLHRQINIQGRHKHRTISLQQNQGTTFFDYISGWMKQLGGHVPVTFVADRKQGDDDRDVAPPQLAFLGGLVGYFGYEMKRESMDGYQTPLEQQCHCTRHSEEDATAHCCGCMEEPDAAFHFVDRFWVFDHSQQQIYVCGLLNETTTNDDDDDELGFNTHGALTAWMGSAEKMILHTAENIRRRQRADEFISLTPNSSTCTTPIPKSMVLDQGAPVGSDLFTANVQHDAYLESIQHCVQQIKEGESYEICLTTRFRLTLPNDDIDGIHALWKLYTQHLRKNNPAPFSALLEFPGDDGARLPAFSLLSSSPERFLKVQGGVAEMKPIKGTMARALQCQCPPHECDFGPRCEQLKSKEEQARKQRLWEDVKERAENLMIVDLIRNDLSQVCDPSSVQVPKLMHVETYEKVHHLVSTVCGTLQPNVTSVDALKKCFPPGSMTGAPKLRSVQLLDQLEHQKRRGVYSGCLGYLSLGGSADFNVVIRTAVATTKSTDEVELSVGGGGAITFLSDPEQEWKETLLKTKSVAPSVKEYLEQHY</sequence>
<dbReference type="PROSITE" id="PS51273">
    <property type="entry name" value="GATASE_TYPE_1"/>
    <property type="match status" value="1"/>
</dbReference>
<dbReference type="GO" id="GO:0046820">
    <property type="term" value="F:4-amino-4-deoxychorismate synthase activity"/>
    <property type="evidence" value="ECO:0007669"/>
    <property type="project" value="UniProtKB-EC"/>
</dbReference>
<evidence type="ECO:0000256" key="4">
    <source>
        <dbReference type="ARBA" id="ARBA00013139"/>
    </source>
</evidence>
<protein>
    <recommendedName>
        <fullName evidence="4">aminodeoxychorismate synthase</fullName>
        <ecNumber evidence="4">2.6.1.85</ecNumber>
    </recommendedName>
    <alternativeName>
        <fullName evidence="8">Para-aminobenzoate synthase</fullName>
    </alternativeName>
    <alternativeName>
        <fullName evidence="9">p-aminobenzoic acid synthase</fullName>
    </alternativeName>
</protein>
<dbReference type="GO" id="GO:0000162">
    <property type="term" value="P:L-tryptophan biosynthetic process"/>
    <property type="evidence" value="ECO:0007669"/>
    <property type="project" value="TreeGrafter"/>
</dbReference>
<dbReference type="Proteomes" id="UP000078561">
    <property type="component" value="Unassembled WGS sequence"/>
</dbReference>
<feature type="domain" description="Anthranilate synthase component I N-terminal" evidence="13">
    <location>
        <begin position="354"/>
        <end position="520"/>
    </location>
</feature>
<evidence type="ECO:0000313" key="14">
    <source>
        <dbReference type="EMBL" id="SAM03366.1"/>
    </source>
</evidence>
<dbReference type="SUPFAM" id="SSF52317">
    <property type="entry name" value="Class I glutamine amidotransferase-like"/>
    <property type="match status" value="1"/>
</dbReference>
<dbReference type="PANTHER" id="PTHR11236:SF18">
    <property type="entry name" value="AMINODEOXYCHORISMATE SYNTHASE"/>
    <property type="match status" value="1"/>
</dbReference>
<dbReference type="Gene3D" id="3.40.50.880">
    <property type="match status" value="1"/>
</dbReference>
<dbReference type="GO" id="GO:0005737">
    <property type="term" value="C:cytoplasm"/>
    <property type="evidence" value="ECO:0007669"/>
    <property type="project" value="TreeGrafter"/>
</dbReference>
<dbReference type="OMA" id="TQWHPES"/>
<dbReference type="CDD" id="cd01743">
    <property type="entry name" value="GATase1_Anthranilate_Synthase"/>
    <property type="match status" value="1"/>
</dbReference>
<feature type="domain" description="Glutamine amidotransferase" evidence="11">
    <location>
        <begin position="13"/>
        <end position="185"/>
    </location>
</feature>
<evidence type="ECO:0000256" key="9">
    <source>
        <dbReference type="ARBA" id="ARBA00031904"/>
    </source>
</evidence>
<keyword evidence="15" id="KW-1185">Reference proteome</keyword>
<feature type="domain" description="Chorismate-utilising enzyme C-terminal" evidence="12">
    <location>
        <begin position="609"/>
        <end position="902"/>
    </location>
</feature>
<dbReference type="Gene3D" id="3.60.120.10">
    <property type="entry name" value="Anthranilate synthase"/>
    <property type="match status" value="1"/>
</dbReference>
<dbReference type="PANTHER" id="PTHR11236">
    <property type="entry name" value="AMINOBENZOATE/ANTHRANILATE SYNTHASE"/>
    <property type="match status" value="1"/>
</dbReference>